<organism evidence="1 2">
    <name type="scientific">Salinactinospora qingdaonensis</name>
    <dbReference type="NCBI Taxonomy" id="702744"/>
    <lineage>
        <taxon>Bacteria</taxon>
        <taxon>Bacillati</taxon>
        <taxon>Actinomycetota</taxon>
        <taxon>Actinomycetes</taxon>
        <taxon>Streptosporangiales</taxon>
        <taxon>Nocardiopsidaceae</taxon>
        <taxon>Salinactinospora</taxon>
    </lineage>
</organism>
<reference evidence="2" key="1">
    <citation type="journal article" date="2019" name="Int. J. Syst. Evol. Microbiol.">
        <title>The Global Catalogue of Microorganisms (GCM) 10K type strain sequencing project: providing services to taxonomists for standard genome sequencing and annotation.</title>
        <authorList>
            <consortium name="The Broad Institute Genomics Platform"/>
            <consortium name="The Broad Institute Genome Sequencing Center for Infectious Disease"/>
            <person name="Wu L."/>
            <person name="Ma J."/>
        </authorList>
    </citation>
    <scope>NUCLEOTIDE SEQUENCE [LARGE SCALE GENOMIC DNA]</scope>
    <source>
        <strain evidence="2">JCM 17137</strain>
    </source>
</reference>
<gene>
    <name evidence="1" type="ORF">GCM10022402_26180</name>
</gene>
<proteinExistence type="predicted"/>
<keyword evidence="2" id="KW-1185">Reference proteome</keyword>
<sequence length="144" mass="15138">MPILLALLVGCAPDSVQVPSPSPAEGASGLCRSLVQQLPDSLLGKNRVSVTPDSPLVAAWGSPTIALRCGVPRPDGLAPDSELLAVNDVAWLPEPPEQPTTYTSVGRQVYVELLIPASYEQPAEALVRVSDLIKEHLPAKESGL</sequence>
<accession>A0ABP7FSW6</accession>
<protein>
    <recommendedName>
        <fullName evidence="3">DUF3515 domain-containing protein</fullName>
    </recommendedName>
</protein>
<dbReference type="Pfam" id="PF12028">
    <property type="entry name" value="DUF3515"/>
    <property type="match status" value="1"/>
</dbReference>
<dbReference type="InterPro" id="IPR021903">
    <property type="entry name" value="DUF3515"/>
</dbReference>
<dbReference type="RefSeq" id="WP_344971415.1">
    <property type="nucleotide sequence ID" value="NZ_BAABDD010000010.1"/>
</dbReference>
<comment type="caution">
    <text evidence="1">The sequence shown here is derived from an EMBL/GenBank/DDBJ whole genome shotgun (WGS) entry which is preliminary data.</text>
</comment>
<name>A0ABP7FSW6_9ACTN</name>
<dbReference type="EMBL" id="BAABDD010000010">
    <property type="protein sequence ID" value="GAA3745322.1"/>
    <property type="molecule type" value="Genomic_DNA"/>
</dbReference>
<evidence type="ECO:0008006" key="3">
    <source>
        <dbReference type="Google" id="ProtNLM"/>
    </source>
</evidence>
<evidence type="ECO:0000313" key="1">
    <source>
        <dbReference type="EMBL" id="GAA3745322.1"/>
    </source>
</evidence>
<evidence type="ECO:0000313" key="2">
    <source>
        <dbReference type="Proteomes" id="UP001500908"/>
    </source>
</evidence>
<dbReference type="Proteomes" id="UP001500908">
    <property type="component" value="Unassembled WGS sequence"/>
</dbReference>